<dbReference type="GO" id="GO:0046983">
    <property type="term" value="F:protein dimerization activity"/>
    <property type="evidence" value="ECO:0007669"/>
    <property type="project" value="InterPro"/>
</dbReference>
<dbReference type="Proteomes" id="UP001085076">
    <property type="component" value="Miscellaneous, Linkage group lg04"/>
</dbReference>
<proteinExistence type="predicted"/>
<dbReference type="OrthoDB" id="1933443at2759"/>
<evidence type="ECO:0000259" key="7">
    <source>
        <dbReference type="PROSITE" id="PS50066"/>
    </source>
</evidence>
<organism evidence="8 9">
    <name type="scientific">Dioscorea zingiberensis</name>
    <dbReference type="NCBI Taxonomy" id="325984"/>
    <lineage>
        <taxon>Eukaryota</taxon>
        <taxon>Viridiplantae</taxon>
        <taxon>Streptophyta</taxon>
        <taxon>Embryophyta</taxon>
        <taxon>Tracheophyta</taxon>
        <taxon>Spermatophyta</taxon>
        <taxon>Magnoliopsida</taxon>
        <taxon>Liliopsida</taxon>
        <taxon>Dioscoreales</taxon>
        <taxon>Dioscoreaceae</taxon>
        <taxon>Dioscorea</taxon>
    </lineage>
</organism>
<dbReference type="GO" id="GO:0005634">
    <property type="term" value="C:nucleus"/>
    <property type="evidence" value="ECO:0007669"/>
    <property type="project" value="UniProtKB-SubCell"/>
</dbReference>
<comment type="subcellular location">
    <subcellularLocation>
        <location evidence="1">Nucleus</location>
    </subcellularLocation>
</comment>
<dbReference type="AlphaFoldDB" id="A0A9D5CPV3"/>
<dbReference type="PRINTS" id="PR00404">
    <property type="entry name" value="MADSDOMAIN"/>
</dbReference>
<dbReference type="GO" id="GO:0003677">
    <property type="term" value="F:DNA binding"/>
    <property type="evidence" value="ECO:0007669"/>
    <property type="project" value="UniProtKB-KW"/>
</dbReference>
<evidence type="ECO:0000256" key="4">
    <source>
        <dbReference type="ARBA" id="ARBA00023163"/>
    </source>
</evidence>
<dbReference type="PANTHER" id="PTHR48019">
    <property type="entry name" value="SERUM RESPONSE FACTOR HOMOLOG"/>
    <property type="match status" value="1"/>
</dbReference>
<keyword evidence="9" id="KW-1185">Reference proteome</keyword>
<gene>
    <name evidence="8" type="ORF">J5N97_018323</name>
</gene>
<keyword evidence="6" id="KW-0175">Coiled coil</keyword>
<dbReference type="InterPro" id="IPR036879">
    <property type="entry name" value="TF_MADSbox_sf"/>
</dbReference>
<keyword evidence="4" id="KW-0804">Transcription</keyword>
<feature type="domain" description="MADS-box" evidence="7">
    <location>
        <begin position="1"/>
        <end position="53"/>
    </location>
</feature>
<reference evidence="8" key="2">
    <citation type="journal article" date="2022" name="Hortic Res">
        <title>The genome of Dioscorea zingiberensis sheds light on the biosynthesis, origin and evolution of the medicinally important diosgenin saponins.</title>
        <authorList>
            <person name="Li Y."/>
            <person name="Tan C."/>
            <person name="Li Z."/>
            <person name="Guo J."/>
            <person name="Li S."/>
            <person name="Chen X."/>
            <person name="Wang C."/>
            <person name="Dai X."/>
            <person name="Yang H."/>
            <person name="Song W."/>
            <person name="Hou L."/>
            <person name="Xu J."/>
            <person name="Tong Z."/>
            <person name="Xu A."/>
            <person name="Yuan X."/>
            <person name="Wang W."/>
            <person name="Yang Q."/>
            <person name="Chen L."/>
            <person name="Sun Z."/>
            <person name="Wang K."/>
            <person name="Pan B."/>
            <person name="Chen J."/>
            <person name="Bao Y."/>
            <person name="Liu F."/>
            <person name="Qi X."/>
            <person name="Gang D.R."/>
            <person name="Wen J."/>
            <person name="Li J."/>
        </authorList>
    </citation>
    <scope>NUCLEOTIDE SEQUENCE</scope>
    <source>
        <strain evidence="8">Dzin_1.0</strain>
    </source>
</reference>
<evidence type="ECO:0000256" key="1">
    <source>
        <dbReference type="ARBA" id="ARBA00004123"/>
    </source>
</evidence>
<dbReference type="Pfam" id="PF00319">
    <property type="entry name" value="SRF-TF"/>
    <property type="match status" value="1"/>
</dbReference>
<name>A0A9D5CPV3_9LILI</name>
<dbReference type="InterPro" id="IPR050142">
    <property type="entry name" value="MADS-box/MEF2_TF"/>
</dbReference>
<reference evidence="8" key="1">
    <citation type="submission" date="2021-03" db="EMBL/GenBank/DDBJ databases">
        <authorList>
            <person name="Li Z."/>
            <person name="Yang C."/>
        </authorList>
    </citation>
    <scope>NUCLEOTIDE SEQUENCE</scope>
    <source>
        <strain evidence="8">Dzin_1.0</strain>
        <tissue evidence="8">Leaf</tissue>
    </source>
</reference>
<dbReference type="GO" id="GO:0080092">
    <property type="term" value="P:regulation of pollen tube growth"/>
    <property type="evidence" value="ECO:0007669"/>
    <property type="project" value="UniProtKB-ARBA"/>
</dbReference>
<sequence length="351" mass="39756">MGRVKLKIKRLENSSGRQVTYSKRRAGILKKAKELSILCDIDIVLLMFSPTGKPTLCLGERSNIEEVIAKFAQLTPQEREKRKLESLEALKKTFKKLDHEVNIQEFLGSSTQTIEELTSQLKLLQDQMSEVQPRLSCWMEPEKVDDIDQIRAMEQSLKESINRIRSQKENLAKHQYISLEPTSQFQNELPMPYAMCSAQQNLPIMWLHNNHGQQLMLPEVPNSLPQRDIGCSTDTSLQSYPSYFSAEKQTEANEQGQGDSMHGLGQNECLSLQLGAQYPYQSYGSSLLDGNKYKPAEISSQEGFVDNQVNQFESPVHGYSASIQNWASMAGSCAVAVFDERSYHQQPNQTL</sequence>
<evidence type="ECO:0000313" key="9">
    <source>
        <dbReference type="Proteomes" id="UP001085076"/>
    </source>
</evidence>
<keyword evidence="3" id="KW-0238">DNA-binding</keyword>
<dbReference type="GO" id="GO:0010152">
    <property type="term" value="P:pollen maturation"/>
    <property type="evidence" value="ECO:0007669"/>
    <property type="project" value="UniProtKB-ARBA"/>
</dbReference>
<dbReference type="SMART" id="SM00432">
    <property type="entry name" value="MADS"/>
    <property type="match status" value="1"/>
</dbReference>
<evidence type="ECO:0000256" key="2">
    <source>
        <dbReference type="ARBA" id="ARBA00023015"/>
    </source>
</evidence>
<dbReference type="EMBL" id="JAGGNH010000004">
    <property type="protein sequence ID" value="KAJ0976358.1"/>
    <property type="molecule type" value="Genomic_DNA"/>
</dbReference>
<keyword evidence="2" id="KW-0805">Transcription regulation</keyword>
<evidence type="ECO:0000313" key="8">
    <source>
        <dbReference type="EMBL" id="KAJ0976358.1"/>
    </source>
</evidence>
<dbReference type="InterPro" id="IPR002100">
    <property type="entry name" value="TF_MADSbox"/>
</dbReference>
<evidence type="ECO:0000256" key="6">
    <source>
        <dbReference type="SAM" id="Coils"/>
    </source>
</evidence>
<dbReference type="Gene3D" id="3.40.1810.10">
    <property type="entry name" value="Transcription factor, MADS-box"/>
    <property type="match status" value="1"/>
</dbReference>
<comment type="caution">
    <text evidence="8">The sequence shown here is derived from an EMBL/GenBank/DDBJ whole genome shotgun (WGS) entry which is preliminary data.</text>
</comment>
<feature type="coiled-coil region" evidence="6">
    <location>
        <begin position="77"/>
        <end position="170"/>
    </location>
</feature>
<dbReference type="PROSITE" id="PS50066">
    <property type="entry name" value="MADS_BOX_2"/>
    <property type="match status" value="1"/>
</dbReference>
<evidence type="ECO:0000256" key="3">
    <source>
        <dbReference type="ARBA" id="ARBA00023125"/>
    </source>
</evidence>
<evidence type="ECO:0000256" key="5">
    <source>
        <dbReference type="ARBA" id="ARBA00023242"/>
    </source>
</evidence>
<dbReference type="SUPFAM" id="SSF55455">
    <property type="entry name" value="SRF-like"/>
    <property type="match status" value="1"/>
</dbReference>
<dbReference type="FunFam" id="3.40.1810.10:FF:000010">
    <property type="entry name" value="Agamous-like MADS-box protein AGL30"/>
    <property type="match status" value="1"/>
</dbReference>
<accession>A0A9D5CPV3</accession>
<protein>
    <recommendedName>
        <fullName evidence="7">MADS-box domain-containing protein</fullName>
    </recommendedName>
</protein>
<keyword evidence="5" id="KW-0539">Nucleus</keyword>